<name>A0AAV7SLP2_PLEWA</name>
<reference evidence="2" key="1">
    <citation type="journal article" date="2022" name="bioRxiv">
        <title>Sequencing and chromosome-scale assembly of the giantPleurodeles waltlgenome.</title>
        <authorList>
            <person name="Brown T."/>
            <person name="Elewa A."/>
            <person name="Iarovenko S."/>
            <person name="Subramanian E."/>
            <person name="Araus A.J."/>
            <person name="Petzold A."/>
            <person name="Susuki M."/>
            <person name="Suzuki K.-i.T."/>
            <person name="Hayashi T."/>
            <person name="Toyoda A."/>
            <person name="Oliveira C."/>
            <person name="Osipova E."/>
            <person name="Leigh N.D."/>
            <person name="Simon A."/>
            <person name="Yun M.H."/>
        </authorList>
    </citation>
    <scope>NUCLEOTIDE SEQUENCE</scope>
    <source>
        <strain evidence="2">20211129_DDA</strain>
        <tissue evidence="2">Liver</tissue>
    </source>
</reference>
<dbReference type="EMBL" id="JANPWB010000008">
    <property type="protein sequence ID" value="KAJ1164973.1"/>
    <property type="molecule type" value="Genomic_DNA"/>
</dbReference>
<accession>A0AAV7SLP2</accession>
<gene>
    <name evidence="2" type="ORF">NDU88_005403</name>
</gene>
<evidence type="ECO:0000313" key="2">
    <source>
        <dbReference type="EMBL" id="KAJ1164973.1"/>
    </source>
</evidence>
<evidence type="ECO:0000313" key="3">
    <source>
        <dbReference type="Proteomes" id="UP001066276"/>
    </source>
</evidence>
<evidence type="ECO:0000256" key="1">
    <source>
        <dbReference type="SAM" id="MobiDB-lite"/>
    </source>
</evidence>
<organism evidence="2 3">
    <name type="scientific">Pleurodeles waltl</name>
    <name type="common">Iberian ribbed newt</name>
    <dbReference type="NCBI Taxonomy" id="8319"/>
    <lineage>
        <taxon>Eukaryota</taxon>
        <taxon>Metazoa</taxon>
        <taxon>Chordata</taxon>
        <taxon>Craniata</taxon>
        <taxon>Vertebrata</taxon>
        <taxon>Euteleostomi</taxon>
        <taxon>Amphibia</taxon>
        <taxon>Batrachia</taxon>
        <taxon>Caudata</taxon>
        <taxon>Salamandroidea</taxon>
        <taxon>Salamandridae</taxon>
        <taxon>Pleurodelinae</taxon>
        <taxon>Pleurodeles</taxon>
    </lineage>
</organism>
<dbReference type="Proteomes" id="UP001066276">
    <property type="component" value="Chromosome 4_2"/>
</dbReference>
<proteinExistence type="predicted"/>
<protein>
    <submittedName>
        <fullName evidence="2">Uncharacterized protein</fullName>
    </submittedName>
</protein>
<dbReference type="AlphaFoldDB" id="A0AAV7SLP2"/>
<comment type="caution">
    <text evidence="2">The sequence shown here is derived from an EMBL/GenBank/DDBJ whole genome shotgun (WGS) entry which is preliminary data.</text>
</comment>
<feature type="region of interest" description="Disordered" evidence="1">
    <location>
        <begin position="85"/>
        <end position="145"/>
    </location>
</feature>
<sequence>MARSLLRLLDSARGGVCVLVCGGRGLRALQLRRHHVARLQHCENKFKSNYAQLSAQWVPSTVECSPRARAGTFYGVIIPAAPKDGFGTGRRDRSPRFLCGPSMPVGRGKEIRPPGSAVKLGNVRSPRREAAGAAPPSSSSLRAGNSHVTCLRVAAR</sequence>
<feature type="compositionally biased region" description="Low complexity" evidence="1">
    <location>
        <begin position="131"/>
        <end position="143"/>
    </location>
</feature>
<keyword evidence="3" id="KW-1185">Reference proteome</keyword>